<sequence>MEDGPLDGREHEFEDESLVSPASLTRKAHVLDSVQHGSFGEGMGLLLEFVGYNSIGRAIGIHYRATSIFHRSDE</sequence>
<keyword evidence="2" id="KW-1185">Reference proteome</keyword>
<name>A0AAV9FE85_ACOCL</name>
<evidence type="ECO:0000313" key="1">
    <source>
        <dbReference type="EMBL" id="KAK1323040.1"/>
    </source>
</evidence>
<organism evidence="1 2">
    <name type="scientific">Acorus calamus</name>
    <name type="common">Sweet flag</name>
    <dbReference type="NCBI Taxonomy" id="4465"/>
    <lineage>
        <taxon>Eukaryota</taxon>
        <taxon>Viridiplantae</taxon>
        <taxon>Streptophyta</taxon>
        <taxon>Embryophyta</taxon>
        <taxon>Tracheophyta</taxon>
        <taxon>Spermatophyta</taxon>
        <taxon>Magnoliopsida</taxon>
        <taxon>Liliopsida</taxon>
        <taxon>Acoraceae</taxon>
        <taxon>Acorus</taxon>
    </lineage>
</organism>
<proteinExistence type="predicted"/>
<comment type="caution">
    <text evidence="1">The sequence shown here is derived from an EMBL/GenBank/DDBJ whole genome shotgun (WGS) entry which is preliminary data.</text>
</comment>
<dbReference type="AlphaFoldDB" id="A0AAV9FE85"/>
<dbReference type="EMBL" id="JAUJYO010000002">
    <property type="protein sequence ID" value="KAK1323040.1"/>
    <property type="molecule type" value="Genomic_DNA"/>
</dbReference>
<protein>
    <submittedName>
        <fullName evidence="1">Uncharacterized protein</fullName>
    </submittedName>
</protein>
<accession>A0AAV9FE85</accession>
<dbReference type="Proteomes" id="UP001180020">
    <property type="component" value="Unassembled WGS sequence"/>
</dbReference>
<gene>
    <name evidence="1" type="ORF">QJS10_CPA02g00850</name>
</gene>
<evidence type="ECO:0000313" key="2">
    <source>
        <dbReference type="Proteomes" id="UP001180020"/>
    </source>
</evidence>
<reference evidence="1" key="2">
    <citation type="submission" date="2023-06" db="EMBL/GenBank/DDBJ databases">
        <authorList>
            <person name="Ma L."/>
            <person name="Liu K.-W."/>
            <person name="Li Z."/>
            <person name="Hsiao Y.-Y."/>
            <person name="Qi Y."/>
            <person name="Fu T."/>
            <person name="Tang G."/>
            <person name="Zhang D."/>
            <person name="Sun W.-H."/>
            <person name="Liu D.-K."/>
            <person name="Li Y."/>
            <person name="Chen G.-Z."/>
            <person name="Liu X.-D."/>
            <person name="Liao X.-Y."/>
            <person name="Jiang Y.-T."/>
            <person name="Yu X."/>
            <person name="Hao Y."/>
            <person name="Huang J."/>
            <person name="Zhao X.-W."/>
            <person name="Ke S."/>
            <person name="Chen Y.-Y."/>
            <person name="Wu W.-L."/>
            <person name="Hsu J.-L."/>
            <person name="Lin Y.-F."/>
            <person name="Huang M.-D."/>
            <person name="Li C.-Y."/>
            <person name="Huang L."/>
            <person name="Wang Z.-W."/>
            <person name="Zhao X."/>
            <person name="Zhong W.-Y."/>
            <person name="Peng D.-H."/>
            <person name="Ahmad S."/>
            <person name="Lan S."/>
            <person name="Zhang J.-S."/>
            <person name="Tsai W.-C."/>
            <person name="Van De Peer Y."/>
            <person name="Liu Z.-J."/>
        </authorList>
    </citation>
    <scope>NUCLEOTIDE SEQUENCE</scope>
    <source>
        <strain evidence="1">CP</strain>
        <tissue evidence="1">Leaves</tissue>
    </source>
</reference>
<reference evidence="1" key="1">
    <citation type="journal article" date="2023" name="Nat. Commun.">
        <title>Diploid and tetraploid genomes of Acorus and the evolution of monocots.</title>
        <authorList>
            <person name="Ma L."/>
            <person name="Liu K.W."/>
            <person name="Li Z."/>
            <person name="Hsiao Y.Y."/>
            <person name="Qi Y."/>
            <person name="Fu T."/>
            <person name="Tang G.D."/>
            <person name="Zhang D."/>
            <person name="Sun W.H."/>
            <person name="Liu D.K."/>
            <person name="Li Y."/>
            <person name="Chen G.Z."/>
            <person name="Liu X.D."/>
            <person name="Liao X.Y."/>
            <person name="Jiang Y.T."/>
            <person name="Yu X."/>
            <person name="Hao Y."/>
            <person name="Huang J."/>
            <person name="Zhao X.W."/>
            <person name="Ke S."/>
            <person name="Chen Y.Y."/>
            <person name="Wu W.L."/>
            <person name="Hsu J.L."/>
            <person name="Lin Y.F."/>
            <person name="Huang M.D."/>
            <person name="Li C.Y."/>
            <person name="Huang L."/>
            <person name="Wang Z.W."/>
            <person name="Zhao X."/>
            <person name="Zhong W.Y."/>
            <person name="Peng D.H."/>
            <person name="Ahmad S."/>
            <person name="Lan S."/>
            <person name="Zhang J.S."/>
            <person name="Tsai W.C."/>
            <person name="Van de Peer Y."/>
            <person name="Liu Z.J."/>
        </authorList>
    </citation>
    <scope>NUCLEOTIDE SEQUENCE</scope>
    <source>
        <strain evidence="1">CP</strain>
    </source>
</reference>